<gene>
    <name evidence="15" type="ORF">SAMN02982927_02750</name>
</gene>
<evidence type="ECO:0000256" key="5">
    <source>
        <dbReference type="ARBA" id="ARBA00005708"/>
    </source>
</evidence>
<dbReference type="SMART" id="SM00905">
    <property type="entry name" value="FolB"/>
    <property type="match status" value="1"/>
</dbReference>
<dbReference type="GO" id="GO:0046656">
    <property type="term" value="P:folic acid biosynthetic process"/>
    <property type="evidence" value="ECO:0007669"/>
    <property type="project" value="UniProtKB-UniRule"/>
</dbReference>
<dbReference type="Pfam" id="PF01288">
    <property type="entry name" value="HPPK"/>
    <property type="match status" value="1"/>
</dbReference>
<dbReference type="InterPro" id="IPR006157">
    <property type="entry name" value="FolB_dom"/>
</dbReference>
<evidence type="ECO:0000256" key="9">
    <source>
        <dbReference type="ARBA" id="ARBA00022777"/>
    </source>
</evidence>
<dbReference type="InterPro" id="IPR000550">
    <property type="entry name" value="Hppk"/>
</dbReference>
<keyword evidence="8" id="KW-0547">Nucleotide-binding</keyword>
<evidence type="ECO:0000256" key="7">
    <source>
        <dbReference type="ARBA" id="ARBA00022679"/>
    </source>
</evidence>
<dbReference type="SUPFAM" id="SSF55620">
    <property type="entry name" value="Tetrahydrobiopterin biosynthesis enzymes-like"/>
    <property type="match status" value="1"/>
</dbReference>
<dbReference type="NCBIfam" id="TIGR01498">
    <property type="entry name" value="folK"/>
    <property type="match status" value="1"/>
</dbReference>
<comment type="similarity">
    <text evidence="6">In the N-terminal section; belongs to the DHNA family.</text>
</comment>
<dbReference type="NCBIfam" id="TIGR00526">
    <property type="entry name" value="folB_dom"/>
    <property type="match status" value="1"/>
</dbReference>
<dbReference type="GO" id="GO:0003848">
    <property type="term" value="F:2-amino-4-hydroxy-6-hydroxymethyldihydropteridine diphosphokinase activity"/>
    <property type="evidence" value="ECO:0007669"/>
    <property type="project" value="UniProtKB-EC"/>
</dbReference>
<keyword evidence="10" id="KW-0067">ATP-binding</keyword>
<evidence type="ECO:0000256" key="12">
    <source>
        <dbReference type="ARBA" id="ARBA00023239"/>
    </source>
</evidence>
<evidence type="ECO:0000256" key="6">
    <source>
        <dbReference type="ARBA" id="ARBA00009640"/>
    </source>
</evidence>
<dbReference type="InterPro" id="IPR035907">
    <property type="entry name" value="Hppk_sf"/>
</dbReference>
<dbReference type="Gene3D" id="3.30.70.560">
    <property type="entry name" value="7,8-Dihydro-6-hydroxymethylpterin-pyrophosphokinase HPPK"/>
    <property type="match status" value="1"/>
</dbReference>
<evidence type="ECO:0000256" key="11">
    <source>
        <dbReference type="ARBA" id="ARBA00022909"/>
    </source>
</evidence>
<comment type="catalytic activity">
    <reaction evidence="2 13">
        <text>7,8-dihydroneopterin = 6-hydroxymethyl-7,8-dihydropterin + glycolaldehyde</text>
        <dbReference type="Rhea" id="RHEA:10540"/>
        <dbReference type="ChEBI" id="CHEBI:17001"/>
        <dbReference type="ChEBI" id="CHEBI:17071"/>
        <dbReference type="ChEBI" id="CHEBI:44841"/>
        <dbReference type="EC" id="4.1.2.25"/>
    </reaction>
</comment>
<dbReference type="UniPathway" id="UPA00077">
    <property type="reaction ID" value="UER00154"/>
</dbReference>
<name>A0A1I2UQ29_9BACL</name>
<reference evidence="16" key="1">
    <citation type="submission" date="2016-10" db="EMBL/GenBank/DDBJ databases">
        <authorList>
            <person name="Varghese N."/>
            <person name="Submissions S."/>
        </authorList>
    </citation>
    <scope>NUCLEOTIDE SEQUENCE [LARGE SCALE GENOMIC DNA]</scope>
    <source>
        <strain evidence="16">ATCC 700379</strain>
    </source>
</reference>
<dbReference type="PANTHER" id="PTHR43071:SF1">
    <property type="entry name" value="2-AMINO-4-HYDROXY-6-HYDROXYMETHYLDIHYDROPTERIDINE PYROPHOSPHOKINASE"/>
    <property type="match status" value="1"/>
</dbReference>
<evidence type="ECO:0000256" key="10">
    <source>
        <dbReference type="ARBA" id="ARBA00022840"/>
    </source>
</evidence>
<keyword evidence="16" id="KW-1185">Reference proteome</keyword>
<dbReference type="PANTHER" id="PTHR43071">
    <property type="entry name" value="2-AMINO-4-HYDROXY-6-HYDROXYMETHYLDIHYDROPTERIDINE PYROPHOSPHOKINASE"/>
    <property type="match status" value="1"/>
</dbReference>
<dbReference type="CDD" id="cd00483">
    <property type="entry name" value="HPPK"/>
    <property type="match status" value="1"/>
</dbReference>
<dbReference type="EC" id="4.1.2.25" evidence="13"/>
<keyword evidence="11 13" id="KW-0289">Folate biosynthesis</keyword>
<proteinExistence type="inferred from homology"/>
<keyword evidence="9 15" id="KW-0418">Kinase</keyword>
<dbReference type="PROSITE" id="PS00794">
    <property type="entry name" value="HPPK"/>
    <property type="match status" value="1"/>
</dbReference>
<protein>
    <recommendedName>
        <fullName evidence="13">Bifunctional folate synthesis protein</fullName>
    </recommendedName>
    <domain>
        <recommendedName>
            <fullName evidence="13">Dihydroneopterin aldolase</fullName>
            <shortName evidence="13">DHNA</shortName>
            <ecNumber evidence="13">4.1.2.25</ecNumber>
        </recommendedName>
        <alternativeName>
            <fullName evidence="13">7,8-dihydroneopterin aldolase</fullName>
        </alternativeName>
    </domain>
    <domain>
        <recommendedName>
            <fullName evidence="13">2-amino-4-hydroxy-6-hydroxymethyldihydropteridine pyrophosphokinase</fullName>
            <ecNumber evidence="13">2.7.6.3</ecNumber>
        </recommendedName>
        <alternativeName>
            <fullName evidence="13">6-hydroxymethyl-7,8-dihydropterin pyrophosphokinase</fullName>
            <shortName evidence="13">PPPK</shortName>
        </alternativeName>
        <alternativeName>
            <fullName evidence="13">7,8-dihydro-6-hydroxymethylpterin pyrophosphokinase</fullName>
            <shortName evidence="13">HPPK</shortName>
        </alternativeName>
    </domain>
</protein>
<evidence type="ECO:0000256" key="2">
    <source>
        <dbReference type="ARBA" id="ARBA00001353"/>
    </source>
</evidence>
<dbReference type="AlphaFoldDB" id="A0A1I2UQ29"/>
<evidence type="ECO:0000256" key="3">
    <source>
        <dbReference type="ARBA" id="ARBA00005013"/>
    </source>
</evidence>
<dbReference type="NCBIfam" id="TIGR00525">
    <property type="entry name" value="folB"/>
    <property type="match status" value="1"/>
</dbReference>
<comment type="similarity">
    <text evidence="5 13">Belongs to the DHNA family.</text>
</comment>
<keyword evidence="7" id="KW-0808">Transferase</keyword>
<sequence>MTDTINLNRMQFYGYHGALPEEQRMGQRFDVDVTLNCDLYQAGTTDQLDQTVNYAEIYMQVKEIVEGHACKLIETVAEKIAETILLKFSKVESCRVKVIKPNPPIAGHYDSVSVKIERNRTVAYLGLGSNIGDRAGFLKHAIEALQAEPRVQVVRCSSIYETEPYGPVEQNDFLNMIVQIETLLPSLALLRYIHKIETDLERVRDVHWGPRTIDLDLLVYGQTITQSEELSLPHPEITHRAFVLKPFAEIAPHLVVPGINRSVMDLWQNLKGEEEVRLWKKNNGEEKFGLFEN</sequence>
<dbReference type="GO" id="GO:0046654">
    <property type="term" value="P:tetrahydrofolate biosynthetic process"/>
    <property type="evidence" value="ECO:0007669"/>
    <property type="project" value="UniProtKB-UniRule"/>
</dbReference>
<dbReference type="CDD" id="cd00534">
    <property type="entry name" value="DHNA_DHNTPE"/>
    <property type="match status" value="1"/>
</dbReference>
<evidence type="ECO:0000256" key="8">
    <source>
        <dbReference type="ARBA" id="ARBA00022741"/>
    </source>
</evidence>
<evidence type="ECO:0000313" key="16">
    <source>
        <dbReference type="Proteomes" id="UP000198752"/>
    </source>
</evidence>
<dbReference type="GO" id="GO:0016301">
    <property type="term" value="F:kinase activity"/>
    <property type="evidence" value="ECO:0007669"/>
    <property type="project" value="UniProtKB-KW"/>
</dbReference>
<keyword evidence="12 13" id="KW-0456">Lyase</keyword>
<evidence type="ECO:0000256" key="4">
    <source>
        <dbReference type="ARBA" id="ARBA00005051"/>
    </source>
</evidence>
<comment type="pathway">
    <text evidence="4">Cofactor biosynthesis; tetrahydrofolate biosynthesis; 2-amino-4-hydroxy-6-hydroxymethyl-7,8-dihydropteridine diphosphate from 7,8-dihydroneopterin triphosphate: step 4/4.</text>
</comment>
<organism evidence="15 16">
    <name type="scientific">Sporolactobacillus nakayamae</name>
    <dbReference type="NCBI Taxonomy" id="269670"/>
    <lineage>
        <taxon>Bacteria</taxon>
        <taxon>Bacillati</taxon>
        <taxon>Bacillota</taxon>
        <taxon>Bacilli</taxon>
        <taxon>Bacillales</taxon>
        <taxon>Sporolactobacillaceae</taxon>
        <taxon>Sporolactobacillus</taxon>
    </lineage>
</organism>
<accession>A0A1I2UQ29</accession>
<dbReference type="Pfam" id="PF02152">
    <property type="entry name" value="FolB"/>
    <property type="match status" value="1"/>
</dbReference>
<dbReference type="Proteomes" id="UP000198752">
    <property type="component" value="Unassembled WGS sequence"/>
</dbReference>
<dbReference type="EC" id="2.7.6.3" evidence="13"/>
<dbReference type="InterPro" id="IPR006156">
    <property type="entry name" value="Dihydroneopterin_aldolase"/>
</dbReference>
<dbReference type="EMBL" id="FOOY01000021">
    <property type="protein sequence ID" value="SFG77807.1"/>
    <property type="molecule type" value="Genomic_DNA"/>
</dbReference>
<dbReference type="InterPro" id="IPR043133">
    <property type="entry name" value="GTP-CH-I_C/QueF"/>
</dbReference>
<evidence type="ECO:0000256" key="13">
    <source>
        <dbReference type="RuleBase" id="RU362079"/>
    </source>
</evidence>
<comment type="function">
    <text evidence="13">Catalyzes the conversion of 7,8-dihydroneopterin to 6-hydroxymethyl-7,8-dihydropterin.</text>
</comment>
<dbReference type="STRING" id="269670.SAMN02982927_02750"/>
<dbReference type="OrthoDB" id="9808041at2"/>
<evidence type="ECO:0000259" key="14">
    <source>
        <dbReference type="PROSITE" id="PS00794"/>
    </source>
</evidence>
<feature type="domain" description="7,8-dihydro-6-hydroxymethylpterin-pyrophosphokinase" evidence="14">
    <location>
        <begin position="207"/>
        <end position="218"/>
    </location>
</feature>
<comment type="pathway">
    <text evidence="3 13">Cofactor biosynthesis; tetrahydrofolate biosynthesis; 2-amino-4-hydroxy-6-hydroxymethyl-7,8-dihydropteridine diphosphate from 7,8-dihydroneopterin triphosphate: step 3/4.</text>
</comment>
<comment type="catalytic activity">
    <reaction evidence="1">
        <text>6-hydroxymethyl-7,8-dihydropterin + ATP = (7,8-dihydropterin-6-yl)methyl diphosphate + AMP + H(+)</text>
        <dbReference type="Rhea" id="RHEA:11412"/>
        <dbReference type="ChEBI" id="CHEBI:15378"/>
        <dbReference type="ChEBI" id="CHEBI:30616"/>
        <dbReference type="ChEBI" id="CHEBI:44841"/>
        <dbReference type="ChEBI" id="CHEBI:72950"/>
        <dbReference type="ChEBI" id="CHEBI:456215"/>
        <dbReference type="EC" id="2.7.6.3"/>
    </reaction>
</comment>
<evidence type="ECO:0000256" key="1">
    <source>
        <dbReference type="ARBA" id="ARBA00000198"/>
    </source>
</evidence>
<dbReference type="SUPFAM" id="SSF55083">
    <property type="entry name" value="6-hydroxymethyl-7,8-dihydropterin pyrophosphokinase, HPPK"/>
    <property type="match status" value="1"/>
</dbReference>
<dbReference type="FunFam" id="3.30.1130.10:FF:000003">
    <property type="entry name" value="7,8-dihydroneopterin aldolase"/>
    <property type="match status" value="1"/>
</dbReference>
<evidence type="ECO:0000313" key="15">
    <source>
        <dbReference type="EMBL" id="SFG77807.1"/>
    </source>
</evidence>
<dbReference type="GO" id="GO:0005524">
    <property type="term" value="F:ATP binding"/>
    <property type="evidence" value="ECO:0007669"/>
    <property type="project" value="UniProtKB-KW"/>
</dbReference>
<dbReference type="Gene3D" id="3.30.1130.10">
    <property type="match status" value="1"/>
</dbReference>
<dbReference type="GO" id="GO:0004150">
    <property type="term" value="F:dihydroneopterin aldolase activity"/>
    <property type="evidence" value="ECO:0007669"/>
    <property type="project" value="UniProtKB-UniRule"/>
</dbReference>